<evidence type="ECO:0000313" key="3">
    <source>
        <dbReference type="Proteomes" id="UP000578252"/>
    </source>
</evidence>
<name>A0A7Y0U1V0_9ACTO</name>
<organism evidence="2 3">
    <name type="scientific">Mobiluncus mulieris</name>
    <dbReference type="NCBI Taxonomy" id="2052"/>
    <lineage>
        <taxon>Bacteria</taxon>
        <taxon>Bacillati</taxon>
        <taxon>Actinomycetota</taxon>
        <taxon>Actinomycetes</taxon>
        <taxon>Actinomycetales</taxon>
        <taxon>Actinomycetaceae</taxon>
        <taxon>Mobiluncus</taxon>
    </lineage>
</organism>
<dbReference type="Proteomes" id="UP000578252">
    <property type="component" value="Unassembled WGS sequence"/>
</dbReference>
<proteinExistence type="predicted"/>
<dbReference type="EMBL" id="JABCUR010000006">
    <property type="protein sequence ID" value="NMW65400.1"/>
    <property type="molecule type" value="Genomic_DNA"/>
</dbReference>
<accession>A0A7Y0U1V0</accession>
<comment type="caution">
    <text evidence="2">The sequence shown here is derived from an EMBL/GenBank/DDBJ whole genome shotgun (WGS) entry which is preliminary data.</text>
</comment>
<feature type="region of interest" description="Disordered" evidence="1">
    <location>
        <begin position="27"/>
        <end position="68"/>
    </location>
</feature>
<evidence type="ECO:0000256" key="1">
    <source>
        <dbReference type="SAM" id="MobiDB-lite"/>
    </source>
</evidence>
<dbReference type="RefSeq" id="WP_169769611.1">
    <property type="nucleotide sequence ID" value="NZ_JABCUR010000006.1"/>
</dbReference>
<protein>
    <submittedName>
        <fullName evidence="2">Uncharacterized protein</fullName>
    </submittedName>
</protein>
<reference evidence="2 3" key="1">
    <citation type="submission" date="2020-04" db="EMBL/GenBank/DDBJ databases">
        <title>Antimicrobial susceptibility and clonality of vaginal-derived multi-drug resistant Mobiluncus isolates in China.</title>
        <authorList>
            <person name="Zhang X."/>
        </authorList>
    </citation>
    <scope>NUCLEOTIDE SEQUENCE [LARGE SCALE GENOMIC DNA]</scope>
    <source>
        <strain evidence="2 3">13</strain>
    </source>
</reference>
<gene>
    <name evidence="2" type="ORF">HHJ78_07630</name>
</gene>
<feature type="compositionally biased region" description="Basic and acidic residues" evidence="1">
    <location>
        <begin position="33"/>
        <end position="50"/>
    </location>
</feature>
<evidence type="ECO:0000313" key="2">
    <source>
        <dbReference type="EMBL" id="NMW65400.1"/>
    </source>
</evidence>
<sequence length="68" mass="7310">MVDSINHGLCPEPSRVHTRDGSLLAIRPAPRLAPHEPGDHPTGHPRDPAPRHPKTSAAARASFGVIWP</sequence>
<dbReference type="AlphaFoldDB" id="A0A7Y0U1V0"/>